<dbReference type="Gene3D" id="3.60.21.10">
    <property type="match status" value="1"/>
</dbReference>
<accession>A0ABP0X695</accession>
<reference evidence="2" key="1">
    <citation type="submission" date="2024-02" db="EMBL/GenBank/DDBJ databases">
        <authorList>
            <consortium name="ELIXIR-Norway"/>
            <consortium name="Elixir Norway"/>
        </authorList>
    </citation>
    <scope>NUCLEOTIDE SEQUENCE</scope>
</reference>
<dbReference type="Gene3D" id="2.40.50.140">
    <property type="entry name" value="Nucleic acid-binding proteins"/>
    <property type="match status" value="1"/>
</dbReference>
<dbReference type="SUPFAM" id="SSF56300">
    <property type="entry name" value="Metallo-dependent phosphatases"/>
    <property type="match status" value="1"/>
</dbReference>
<dbReference type="SUPFAM" id="SSF50249">
    <property type="entry name" value="Nucleic acid-binding proteins"/>
    <property type="match status" value="1"/>
</dbReference>
<dbReference type="PANTHER" id="PTHR46422:SF4">
    <property type="entry name" value="SERINE_THREONINE-PROTEIN PHOSPHATASE BSL3"/>
    <property type="match status" value="1"/>
</dbReference>
<gene>
    <name evidence="2" type="ORF">CSSPJE1EN1_LOCUS20105</name>
</gene>
<keyword evidence="3" id="KW-1185">Reference proteome</keyword>
<evidence type="ECO:0000313" key="2">
    <source>
        <dbReference type="EMBL" id="CAK9274627.1"/>
    </source>
</evidence>
<dbReference type="InterPro" id="IPR004843">
    <property type="entry name" value="Calcineurin-like_PHP"/>
</dbReference>
<dbReference type="Proteomes" id="UP001497444">
    <property type="component" value="Chromosome 6"/>
</dbReference>
<dbReference type="EMBL" id="OZ020101">
    <property type="protein sequence ID" value="CAK9274627.1"/>
    <property type="molecule type" value="Genomic_DNA"/>
</dbReference>
<name>A0ABP0X695_9BRYO</name>
<evidence type="ECO:0000313" key="3">
    <source>
        <dbReference type="Proteomes" id="UP001497444"/>
    </source>
</evidence>
<protein>
    <recommendedName>
        <fullName evidence="1">Calcineurin-like phosphoesterase domain-containing protein</fullName>
    </recommendedName>
</protein>
<dbReference type="InterPro" id="IPR029052">
    <property type="entry name" value="Metallo-depent_PP-like"/>
</dbReference>
<dbReference type="Pfam" id="PF00149">
    <property type="entry name" value="Metallophos"/>
    <property type="match status" value="1"/>
</dbReference>
<feature type="domain" description="Calcineurin-like phosphoesterase" evidence="1">
    <location>
        <begin position="107"/>
        <end position="154"/>
    </location>
</feature>
<dbReference type="PANTHER" id="PTHR46422">
    <property type="entry name" value="SERINE/THREONINE-PROTEIN PHOSPHATASE BSL3"/>
    <property type="match status" value="1"/>
</dbReference>
<organism evidence="2 3">
    <name type="scientific">Sphagnum jensenii</name>
    <dbReference type="NCBI Taxonomy" id="128206"/>
    <lineage>
        <taxon>Eukaryota</taxon>
        <taxon>Viridiplantae</taxon>
        <taxon>Streptophyta</taxon>
        <taxon>Embryophyta</taxon>
        <taxon>Bryophyta</taxon>
        <taxon>Sphagnophytina</taxon>
        <taxon>Sphagnopsida</taxon>
        <taxon>Sphagnales</taxon>
        <taxon>Sphagnaceae</taxon>
        <taxon>Sphagnum</taxon>
    </lineage>
</organism>
<sequence>MFKEAADKFFDKLQLRKVYFISKGSLRVANKQFSNVNNDYEMTLNANSEVEEVPKDAASIQMLAMKYKFVKINALGPYVNGRELVGPNVPHNVFLSTDIMQGERDGIWVWQRVNRLFNWLPLIAVIERKIICMHGGIGRSINYVQQIEDLKRPITVG</sequence>
<evidence type="ECO:0000259" key="1">
    <source>
        <dbReference type="Pfam" id="PF00149"/>
    </source>
</evidence>
<proteinExistence type="predicted"/>
<dbReference type="InterPro" id="IPR012340">
    <property type="entry name" value="NA-bd_OB-fold"/>
</dbReference>